<dbReference type="PANTHER" id="PTHR11695:SF294">
    <property type="entry name" value="RETICULON-4-INTERACTING PROTEIN 1, MITOCHONDRIAL"/>
    <property type="match status" value="1"/>
</dbReference>
<dbReference type="GO" id="GO:0016491">
    <property type="term" value="F:oxidoreductase activity"/>
    <property type="evidence" value="ECO:0007669"/>
    <property type="project" value="InterPro"/>
</dbReference>
<dbReference type="InterPro" id="IPR036291">
    <property type="entry name" value="NAD(P)-bd_dom_sf"/>
</dbReference>
<feature type="domain" description="Enoyl reductase (ER)" evidence="1">
    <location>
        <begin position="11"/>
        <end position="350"/>
    </location>
</feature>
<reference evidence="2" key="1">
    <citation type="journal article" date="2016" name="Proc. Natl. Acad. Sci. U.S.A.">
        <title>Lipid metabolic changes in an early divergent fungus govern the establishment of a mutualistic symbiosis with endobacteria.</title>
        <authorList>
            <person name="Lastovetsky O.A."/>
            <person name="Gaspar M.L."/>
            <person name="Mondo S.J."/>
            <person name="LaButti K.M."/>
            <person name="Sandor L."/>
            <person name="Grigoriev I.V."/>
            <person name="Henry S.A."/>
            <person name="Pawlowska T.E."/>
        </authorList>
    </citation>
    <scope>NUCLEOTIDE SEQUENCE [LARGE SCALE GENOMIC DNA]</scope>
    <source>
        <strain evidence="2">ATCC 52814</strain>
    </source>
</reference>
<name>A0A1X0QUW9_RHIZD</name>
<organism evidence="2">
    <name type="scientific">Rhizopus microsporus var. microsporus</name>
    <dbReference type="NCBI Taxonomy" id="86635"/>
    <lineage>
        <taxon>Eukaryota</taxon>
        <taxon>Fungi</taxon>
        <taxon>Fungi incertae sedis</taxon>
        <taxon>Mucoromycota</taxon>
        <taxon>Mucoromycotina</taxon>
        <taxon>Mucoromycetes</taxon>
        <taxon>Mucorales</taxon>
        <taxon>Mucorineae</taxon>
        <taxon>Rhizopodaceae</taxon>
        <taxon>Rhizopus</taxon>
    </lineage>
</organism>
<gene>
    <name evidence="2" type="ORF">BCV72DRAFT_232951</name>
</gene>
<dbReference type="SMART" id="SM00829">
    <property type="entry name" value="PKS_ER"/>
    <property type="match status" value="1"/>
</dbReference>
<dbReference type="Gene3D" id="3.90.180.10">
    <property type="entry name" value="Medium-chain alcohol dehydrogenases, catalytic domain"/>
    <property type="match status" value="1"/>
</dbReference>
<protein>
    <submittedName>
        <fullName evidence="2">GroES-like protein</fullName>
    </submittedName>
</protein>
<dbReference type="InterPro" id="IPR050700">
    <property type="entry name" value="YIM1/Zinc_Alcohol_DH_Fams"/>
</dbReference>
<dbReference type="Gene3D" id="3.40.50.720">
    <property type="entry name" value="NAD(P)-binding Rossmann-like Domain"/>
    <property type="match status" value="1"/>
</dbReference>
<dbReference type="CDD" id="cd08267">
    <property type="entry name" value="MDR1"/>
    <property type="match status" value="1"/>
</dbReference>
<dbReference type="Pfam" id="PF13602">
    <property type="entry name" value="ADH_zinc_N_2"/>
    <property type="match status" value="1"/>
</dbReference>
<accession>A0A1X0QUW9</accession>
<evidence type="ECO:0000313" key="2">
    <source>
        <dbReference type="EMBL" id="ORE03564.1"/>
    </source>
</evidence>
<dbReference type="EMBL" id="KV921999">
    <property type="protein sequence ID" value="ORE03564.1"/>
    <property type="molecule type" value="Genomic_DNA"/>
</dbReference>
<dbReference type="InterPro" id="IPR013154">
    <property type="entry name" value="ADH-like_N"/>
</dbReference>
<dbReference type="AlphaFoldDB" id="A0A1X0QUW9"/>
<dbReference type="InterPro" id="IPR011032">
    <property type="entry name" value="GroES-like_sf"/>
</dbReference>
<evidence type="ECO:0000259" key="1">
    <source>
        <dbReference type="SMART" id="SM00829"/>
    </source>
</evidence>
<sequence>MRGVLFIKYGSTDEALQYKEDIPSPKIKNPHQVLIEIKATGINPVELKATTGSMKLMTSMVVSFPGILGADFAGVIVEKGQQVTDFEVGDEVFGCLPIPLGPNGTYAEYTVADVRHSAIAKKPGDLSFVQAASAGIAVLTAYDGIVKFGNITDQNKSEKRRVLVIGASGGVGSYGVQLAKAVNPDNYVVGICSSRNADFVKSLGADSVIDYSNAEEYSSFLQDRNEPFDIIFDCVGGDDYYHKLAPLLKRHGVYSTAVGPIKHIGSENISIPNLFSTAGKLTYRKLFAPHTYGVIFSLPHSKFKTHIAPLFESKALKGMVVDDSNVFSLRDVHKAHEKLATHRVRGKIVLDIEQ</sequence>
<dbReference type="PANTHER" id="PTHR11695">
    <property type="entry name" value="ALCOHOL DEHYDROGENASE RELATED"/>
    <property type="match status" value="1"/>
</dbReference>
<dbReference type="SUPFAM" id="SSF50129">
    <property type="entry name" value="GroES-like"/>
    <property type="match status" value="1"/>
</dbReference>
<dbReference type="VEuPathDB" id="FungiDB:BCV72DRAFT_232951"/>
<proteinExistence type="predicted"/>
<dbReference type="SUPFAM" id="SSF51735">
    <property type="entry name" value="NAD(P)-binding Rossmann-fold domains"/>
    <property type="match status" value="1"/>
</dbReference>
<dbReference type="OrthoDB" id="201656at2759"/>
<dbReference type="Proteomes" id="UP000242414">
    <property type="component" value="Unassembled WGS sequence"/>
</dbReference>
<dbReference type="InterPro" id="IPR020843">
    <property type="entry name" value="ER"/>
</dbReference>
<dbReference type="Pfam" id="PF08240">
    <property type="entry name" value="ADH_N"/>
    <property type="match status" value="1"/>
</dbReference>